<dbReference type="RefSeq" id="WP_406762055.1">
    <property type="nucleotide sequence ID" value="NZ_JBJIAB010000027.1"/>
</dbReference>
<proteinExistence type="inferred from homology"/>
<keyword evidence="8 10" id="KW-0472">Membrane</keyword>
<accession>A0ABW8S866</accession>
<feature type="transmembrane region" description="Helical" evidence="10">
    <location>
        <begin position="239"/>
        <end position="263"/>
    </location>
</feature>
<feature type="transmembrane region" description="Helical" evidence="10">
    <location>
        <begin position="197"/>
        <end position="218"/>
    </location>
</feature>
<evidence type="ECO:0000256" key="1">
    <source>
        <dbReference type="ARBA" id="ARBA00004651"/>
    </source>
</evidence>
<feature type="transmembrane region" description="Helical" evidence="10">
    <location>
        <begin position="324"/>
        <end position="347"/>
    </location>
</feature>
<feature type="transmembrane region" description="Helical" evidence="10">
    <location>
        <begin position="367"/>
        <end position="385"/>
    </location>
</feature>
<evidence type="ECO:0000256" key="6">
    <source>
        <dbReference type="ARBA" id="ARBA00022692"/>
    </source>
</evidence>
<dbReference type="InterPro" id="IPR048279">
    <property type="entry name" value="MdtK-like"/>
</dbReference>
<evidence type="ECO:0000256" key="7">
    <source>
        <dbReference type="ARBA" id="ARBA00022989"/>
    </source>
</evidence>
<feature type="transmembrane region" description="Helical" evidence="10">
    <location>
        <begin position="397"/>
        <end position="415"/>
    </location>
</feature>
<sequence length="457" mass="49543">MTMESKQKKIKIMSEGNITKALFTLGIPIIFGMFITSFYNIVDAIFVGSLGTSQMGAVSISYPILQLIIGLGLTFGSGCASYVSRLLGQKENHIANQAASTALISSIIIGIITVSIIMCFLDKILTLLGATSTILIYAHQFAIIYIPGSILNIINVTMNNISASEGAAKISMISMLMGALINTILEPIFIFQLKLGIQGAAIATVIAQGITTILYVWYIHSGKSNLHISIKNFCPSKTIYSQIFKVGIPTLLFQILSTASMALTNTAASRYGDSAVAAMGVMTRIMALGTYVIFGYAKGFQPIAGFSYGAKNYKRLKESISVSLKWSTIFCIILEVIFIIFAKQIVTLFTKDTSVISIGIDAVRANSLTYITLGVQYIYATLFLSLGKATKGMLASISRQGIFFIPLMLVLPNAFGINGIIFVQPLADILTTIFTIFLTFKLQRKINSDVRSNEVIL</sequence>
<dbReference type="PANTHER" id="PTHR43823">
    <property type="entry name" value="SPORULATION PROTEIN YKVU"/>
    <property type="match status" value="1"/>
</dbReference>
<evidence type="ECO:0000256" key="2">
    <source>
        <dbReference type="ARBA" id="ARBA00008417"/>
    </source>
</evidence>
<keyword evidence="5" id="KW-1003">Cell membrane</keyword>
<keyword evidence="9" id="KW-0046">Antibiotic resistance</keyword>
<evidence type="ECO:0000256" key="10">
    <source>
        <dbReference type="SAM" id="Phobius"/>
    </source>
</evidence>
<comment type="caution">
    <text evidence="11">The sequence shown here is derived from an EMBL/GenBank/DDBJ whole genome shotgun (WGS) entry which is preliminary data.</text>
</comment>
<feature type="transmembrane region" description="Helical" evidence="10">
    <location>
        <begin position="166"/>
        <end position="185"/>
    </location>
</feature>
<evidence type="ECO:0000313" key="12">
    <source>
        <dbReference type="Proteomes" id="UP001623600"/>
    </source>
</evidence>
<dbReference type="Pfam" id="PF01554">
    <property type="entry name" value="MatE"/>
    <property type="match status" value="2"/>
</dbReference>
<dbReference type="InterPro" id="IPR051327">
    <property type="entry name" value="MATE_MepA_subfamily"/>
</dbReference>
<feature type="transmembrane region" description="Helical" evidence="10">
    <location>
        <begin position="62"/>
        <end position="83"/>
    </location>
</feature>
<protein>
    <recommendedName>
        <fullName evidence="3">Multidrug export protein MepA</fullName>
    </recommendedName>
</protein>
<comment type="similarity">
    <text evidence="2">Belongs to the multi antimicrobial extrusion (MATE) (TC 2.A.66.1) family. MepA subfamily.</text>
</comment>
<dbReference type="CDD" id="cd13143">
    <property type="entry name" value="MATE_MepA_like"/>
    <property type="match status" value="1"/>
</dbReference>
<feature type="transmembrane region" description="Helical" evidence="10">
    <location>
        <begin position="134"/>
        <end position="154"/>
    </location>
</feature>
<dbReference type="PANTHER" id="PTHR43823:SF3">
    <property type="entry name" value="MULTIDRUG EXPORT PROTEIN MEPA"/>
    <property type="match status" value="1"/>
</dbReference>
<dbReference type="InterPro" id="IPR045070">
    <property type="entry name" value="MATE_MepA-like"/>
</dbReference>
<evidence type="ECO:0000256" key="4">
    <source>
        <dbReference type="ARBA" id="ARBA00022448"/>
    </source>
</evidence>
<feature type="transmembrane region" description="Helical" evidence="10">
    <location>
        <begin position="103"/>
        <end position="128"/>
    </location>
</feature>
<evidence type="ECO:0000256" key="3">
    <source>
        <dbReference type="ARBA" id="ARBA00022106"/>
    </source>
</evidence>
<feature type="transmembrane region" description="Helical" evidence="10">
    <location>
        <begin position="275"/>
        <end position="297"/>
    </location>
</feature>
<dbReference type="InterPro" id="IPR002528">
    <property type="entry name" value="MATE_fam"/>
</dbReference>
<dbReference type="Proteomes" id="UP001623600">
    <property type="component" value="Unassembled WGS sequence"/>
</dbReference>
<gene>
    <name evidence="11" type="ORF">ACJDTP_18485</name>
</gene>
<dbReference type="NCBIfam" id="TIGR00797">
    <property type="entry name" value="matE"/>
    <property type="match status" value="1"/>
</dbReference>
<keyword evidence="7 10" id="KW-1133">Transmembrane helix</keyword>
<evidence type="ECO:0000256" key="5">
    <source>
        <dbReference type="ARBA" id="ARBA00022475"/>
    </source>
</evidence>
<comment type="subcellular location">
    <subcellularLocation>
        <location evidence="1">Cell membrane</location>
        <topology evidence="1">Multi-pass membrane protein</topology>
    </subcellularLocation>
</comment>
<dbReference type="PIRSF" id="PIRSF006603">
    <property type="entry name" value="DinF"/>
    <property type="match status" value="1"/>
</dbReference>
<reference evidence="11 12" key="1">
    <citation type="submission" date="2024-11" db="EMBL/GenBank/DDBJ databases">
        <authorList>
            <person name="Heng Y.C."/>
            <person name="Lim A.C.H."/>
            <person name="Lee J.K.Y."/>
            <person name="Kittelmann S."/>
        </authorList>
    </citation>
    <scope>NUCLEOTIDE SEQUENCE [LARGE SCALE GENOMIC DNA]</scope>
    <source>
        <strain evidence="11 12">WILCCON 0112</strain>
    </source>
</reference>
<dbReference type="EMBL" id="JBJIAB010000027">
    <property type="protein sequence ID" value="MFL0167061.1"/>
    <property type="molecule type" value="Genomic_DNA"/>
</dbReference>
<keyword evidence="6 10" id="KW-0812">Transmembrane</keyword>
<keyword evidence="4" id="KW-0813">Transport</keyword>
<organism evidence="11 12">
    <name type="scientific">Candidatus Clostridium helianthi</name>
    <dbReference type="NCBI Taxonomy" id="3381660"/>
    <lineage>
        <taxon>Bacteria</taxon>
        <taxon>Bacillati</taxon>
        <taxon>Bacillota</taxon>
        <taxon>Clostridia</taxon>
        <taxon>Eubacteriales</taxon>
        <taxon>Clostridiaceae</taxon>
        <taxon>Clostridium</taxon>
    </lineage>
</organism>
<evidence type="ECO:0000256" key="8">
    <source>
        <dbReference type="ARBA" id="ARBA00023136"/>
    </source>
</evidence>
<evidence type="ECO:0000256" key="9">
    <source>
        <dbReference type="ARBA" id="ARBA00023251"/>
    </source>
</evidence>
<name>A0ABW8S866_9CLOT</name>
<evidence type="ECO:0000313" key="11">
    <source>
        <dbReference type="EMBL" id="MFL0167061.1"/>
    </source>
</evidence>
<feature type="transmembrane region" description="Helical" evidence="10">
    <location>
        <begin position="21"/>
        <end position="42"/>
    </location>
</feature>
<keyword evidence="12" id="KW-1185">Reference proteome</keyword>